<gene>
    <name evidence="4" type="ORF">EV695_0778</name>
</gene>
<keyword evidence="5" id="KW-1185">Reference proteome</keyword>
<dbReference type="Gene3D" id="3.90.79.10">
    <property type="entry name" value="Nucleoside Triphosphate Pyrophosphohydrolase"/>
    <property type="match status" value="1"/>
</dbReference>
<dbReference type="GO" id="GO:0005829">
    <property type="term" value="C:cytosol"/>
    <property type="evidence" value="ECO:0007669"/>
    <property type="project" value="TreeGrafter"/>
</dbReference>
<dbReference type="PANTHER" id="PTHR11839:SF12">
    <property type="entry name" value="ADP COMPOUNDS HYDROLASE NUDE"/>
    <property type="match status" value="1"/>
</dbReference>
<dbReference type="FunFam" id="3.90.79.10:FF:000006">
    <property type="entry name" value="ADP compounds hydrolase NudE"/>
    <property type="match status" value="1"/>
</dbReference>
<dbReference type="PANTHER" id="PTHR11839">
    <property type="entry name" value="UDP/ADP-SUGAR PYROPHOSPHATASE"/>
    <property type="match status" value="1"/>
</dbReference>
<feature type="domain" description="Nudix hydrolase" evidence="3">
    <location>
        <begin position="45"/>
        <end position="183"/>
    </location>
</feature>
<dbReference type="NCBIfam" id="NF008736">
    <property type="entry name" value="PRK11762.1"/>
    <property type="match status" value="1"/>
</dbReference>
<dbReference type="InterPro" id="IPR020084">
    <property type="entry name" value="NUDIX_hydrolase_CS"/>
</dbReference>
<dbReference type="Proteomes" id="UP000294887">
    <property type="component" value="Unassembled WGS sequence"/>
</dbReference>
<protein>
    <submittedName>
        <fullName evidence="4">ADP-ribose diphosphatase</fullName>
    </submittedName>
</protein>
<dbReference type="GO" id="GO:0006753">
    <property type="term" value="P:nucleoside phosphate metabolic process"/>
    <property type="evidence" value="ECO:0007669"/>
    <property type="project" value="TreeGrafter"/>
</dbReference>
<dbReference type="SUPFAM" id="SSF55811">
    <property type="entry name" value="Nudix"/>
    <property type="match status" value="1"/>
</dbReference>
<sequence>MSDQKLKNKLPTIHQTRKVASSRLFEIEALDLEFSNGEKREYERLVSRGVGAVLIVPILRKEGQEDTVLLIREYAAGTERYELAFPKGKVEVGEETLHAANREIMEEVGYQSGKLTLLKALSLAPGYLGHVTNIILAEDLSERREEGDEPEEIEVVPWKLSEIDQLIERDDFAEGRSVAAVYLLKQHLAKNP</sequence>
<dbReference type="InterPro" id="IPR000086">
    <property type="entry name" value="NUDIX_hydrolase_dom"/>
</dbReference>
<evidence type="ECO:0000259" key="3">
    <source>
        <dbReference type="PROSITE" id="PS51462"/>
    </source>
</evidence>
<proteinExistence type="predicted"/>
<organism evidence="4 5">
    <name type="scientific">Cocleimonas flava</name>
    <dbReference type="NCBI Taxonomy" id="634765"/>
    <lineage>
        <taxon>Bacteria</taxon>
        <taxon>Pseudomonadati</taxon>
        <taxon>Pseudomonadota</taxon>
        <taxon>Gammaproteobacteria</taxon>
        <taxon>Thiotrichales</taxon>
        <taxon>Thiotrichaceae</taxon>
        <taxon>Cocleimonas</taxon>
    </lineage>
</organism>
<name>A0A4R1FAH5_9GAMM</name>
<dbReference type="InterPro" id="IPR015797">
    <property type="entry name" value="NUDIX_hydrolase-like_dom_sf"/>
</dbReference>
<dbReference type="GO" id="GO:0019693">
    <property type="term" value="P:ribose phosphate metabolic process"/>
    <property type="evidence" value="ECO:0007669"/>
    <property type="project" value="TreeGrafter"/>
</dbReference>
<dbReference type="PROSITE" id="PS00893">
    <property type="entry name" value="NUDIX_BOX"/>
    <property type="match status" value="1"/>
</dbReference>
<keyword evidence="2" id="KW-0378">Hydrolase</keyword>
<dbReference type="RefSeq" id="WP_131904589.1">
    <property type="nucleotide sequence ID" value="NZ_BAAAFU010000008.1"/>
</dbReference>
<evidence type="ECO:0000256" key="1">
    <source>
        <dbReference type="ARBA" id="ARBA00001946"/>
    </source>
</evidence>
<evidence type="ECO:0000313" key="5">
    <source>
        <dbReference type="Proteomes" id="UP000294887"/>
    </source>
</evidence>
<dbReference type="GO" id="GO:0019144">
    <property type="term" value="F:ADP-sugar diphosphatase activity"/>
    <property type="evidence" value="ECO:0007669"/>
    <property type="project" value="TreeGrafter"/>
</dbReference>
<evidence type="ECO:0000256" key="2">
    <source>
        <dbReference type="ARBA" id="ARBA00022801"/>
    </source>
</evidence>
<accession>A0A4R1FAH5</accession>
<dbReference type="OrthoDB" id="9806150at2"/>
<dbReference type="Pfam" id="PF00293">
    <property type="entry name" value="NUDIX"/>
    <property type="match status" value="1"/>
</dbReference>
<dbReference type="EMBL" id="SMFQ01000002">
    <property type="protein sequence ID" value="TCJ88918.1"/>
    <property type="molecule type" value="Genomic_DNA"/>
</dbReference>
<reference evidence="4 5" key="1">
    <citation type="submission" date="2019-03" db="EMBL/GenBank/DDBJ databases">
        <title>Genomic Encyclopedia of Type Strains, Phase IV (KMG-IV): sequencing the most valuable type-strain genomes for metagenomic binning, comparative biology and taxonomic classification.</title>
        <authorList>
            <person name="Goeker M."/>
        </authorList>
    </citation>
    <scope>NUCLEOTIDE SEQUENCE [LARGE SCALE GENOMIC DNA]</scope>
    <source>
        <strain evidence="4 5">DSM 24830</strain>
    </source>
</reference>
<comment type="caution">
    <text evidence="4">The sequence shown here is derived from an EMBL/GenBank/DDBJ whole genome shotgun (WGS) entry which is preliminary data.</text>
</comment>
<dbReference type="AlphaFoldDB" id="A0A4R1FAH5"/>
<comment type="cofactor">
    <cofactor evidence="1">
        <name>Mg(2+)</name>
        <dbReference type="ChEBI" id="CHEBI:18420"/>
    </cofactor>
</comment>
<dbReference type="PROSITE" id="PS51462">
    <property type="entry name" value="NUDIX"/>
    <property type="match status" value="1"/>
</dbReference>
<evidence type="ECO:0000313" key="4">
    <source>
        <dbReference type="EMBL" id="TCJ88918.1"/>
    </source>
</evidence>